<dbReference type="InterPro" id="IPR006703">
    <property type="entry name" value="G_AIG1"/>
</dbReference>
<evidence type="ECO:0000256" key="1">
    <source>
        <dbReference type="ARBA" id="ARBA00008535"/>
    </source>
</evidence>
<name>A0A3B3S0G2_9TELE</name>
<dbReference type="STRING" id="1676925.ENSPKIP00000024229"/>
<dbReference type="AlphaFoldDB" id="A0A3B3S0G2"/>
<dbReference type="InterPro" id="IPR027417">
    <property type="entry name" value="P-loop_NTPase"/>
</dbReference>
<dbReference type="InterPro" id="IPR045058">
    <property type="entry name" value="GIMA/IAN/Toc"/>
</dbReference>
<dbReference type="GO" id="GO:0005525">
    <property type="term" value="F:GTP binding"/>
    <property type="evidence" value="ECO:0007669"/>
    <property type="project" value="UniProtKB-KW"/>
</dbReference>
<evidence type="ECO:0000256" key="2">
    <source>
        <dbReference type="ARBA" id="ARBA00022741"/>
    </source>
</evidence>
<dbReference type="GeneTree" id="ENSGT00940000165343"/>
<dbReference type="Pfam" id="PF04548">
    <property type="entry name" value="AIG1"/>
    <property type="match status" value="1"/>
</dbReference>
<dbReference type="Ensembl" id="ENSPKIT00000004933.1">
    <property type="protein sequence ID" value="ENSPKIP00000024229.1"/>
    <property type="gene ID" value="ENSPKIG00000007563.1"/>
</dbReference>
<reference evidence="5" key="2">
    <citation type="submission" date="2025-09" db="UniProtKB">
        <authorList>
            <consortium name="Ensembl"/>
        </authorList>
    </citation>
    <scope>IDENTIFICATION</scope>
</reference>
<evidence type="ECO:0000313" key="6">
    <source>
        <dbReference type="Proteomes" id="UP000261540"/>
    </source>
</evidence>
<keyword evidence="2" id="KW-0547">Nucleotide-binding</keyword>
<dbReference type="Gene3D" id="3.40.50.300">
    <property type="entry name" value="P-loop containing nucleotide triphosphate hydrolases"/>
    <property type="match status" value="1"/>
</dbReference>
<feature type="domain" description="AIG1-type G" evidence="4">
    <location>
        <begin position="22"/>
        <end position="225"/>
    </location>
</feature>
<dbReference type="Proteomes" id="UP000261540">
    <property type="component" value="Unplaced"/>
</dbReference>
<dbReference type="PANTHER" id="PTHR10903">
    <property type="entry name" value="GTPASE, IMAP FAMILY MEMBER-RELATED"/>
    <property type="match status" value="1"/>
</dbReference>
<organism evidence="5 6">
    <name type="scientific">Paramormyrops kingsleyae</name>
    <dbReference type="NCBI Taxonomy" id="1676925"/>
    <lineage>
        <taxon>Eukaryota</taxon>
        <taxon>Metazoa</taxon>
        <taxon>Chordata</taxon>
        <taxon>Craniata</taxon>
        <taxon>Vertebrata</taxon>
        <taxon>Euteleostomi</taxon>
        <taxon>Actinopterygii</taxon>
        <taxon>Neopterygii</taxon>
        <taxon>Teleostei</taxon>
        <taxon>Osteoglossocephala</taxon>
        <taxon>Osteoglossomorpha</taxon>
        <taxon>Osteoglossiformes</taxon>
        <taxon>Mormyridae</taxon>
        <taxon>Paramormyrops</taxon>
    </lineage>
</organism>
<keyword evidence="3" id="KW-0342">GTP-binding</keyword>
<keyword evidence="6" id="KW-1185">Reference proteome</keyword>
<proteinExistence type="inferred from homology"/>
<evidence type="ECO:0000259" key="4">
    <source>
        <dbReference type="PROSITE" id="PS51720"/>
    </source>
</evidence>
<evidence type="ECO:0000313" key="5">
    <source>
        <dbReference type="Ensembl" id="ENSPKIP00000024229.1"/>
    </source>
</evidence>
<dbReference type="FunFam" id="3.40.50.300:FF:002274">
    <property type="entry name" value="Si:dkeyp-69e1.8"/>
    <property type="match status" value="1"/>
</dbReference>
<accession>A0A3B3S0G2</accession>
<reference evidence="5" key="1">
    <citation type="submission" date="2025-08" db="UniProtKB">
        <authorList>
            <consortium name="Ensembl"/>
        </authorList>
    </citation>
    <scope>IDENTIFICATION</scope>
</reference>
<comment type="similarity">
    <text evidence="1">Belongs to the TRAFAC class TrmE-Era-EngA-EngB-Septin-like GTPase superfamily. AIG1/Toc34/Toc159-like paraseptin GTPase family. IAN subfamily.</text>
</comment>
<protein>
    <recommendedName>
        <fullName evidence="4">AIG1-type G domain-containing protein</fullName>
    </recommendedName>
</protein>
<evidence type="ECO:0000256" key="3">
    <source>
        <dbReference type="ARBA" id="ARBA00023134"/>
    </source>
</evidence>
<dbReference type="PANTHER" id="PTHR10903:SF167">
    <property type="entry name" value="GTPASE IMAP FAMILY MEMBER 6-RELATED"/>
    <property type="match status" value="1"/>
</dbReference>
<dbReference type="PROSITE" id="PS51720">
    <property type="entry name" value="G_AIG1"/>
    <property type="match status" value="1"/>
</dbReference>
<dbReference type="SUPFAM" id="SSF52540">
    <property type="entry name" value="P-loop containing nucleoside triphosphate hydrolases"/>
    <property type="match status" value="1"/>
</dbReference>
<sequence length="307" mass="33147">MGKVSISEEDAPSLFPSAPSVSPELRLVLLGLSGSGKSSAGNIILGREEFLSLNHSRTAVTQECEIKAATVAGRQVSVVDTPDWFFSERPLEDVQDQISTCKLLSSPGPHAMLLCVPVDRPVASELQALEAVAHAFGAGAVESHTLVLFTHGDRLGTSEAVEEHIVSRREDLLAVTERCGGRHHLLERGGEAGGASVRELLEKIEDMVRKAGGTFYPWPPSRETKAQGEEEKAVRMRGGKKDELEPGHRDGLSILMDVVLITTADVLPSSDLFPSIVCYSISLKLRLWAETLPRKAGPPRRAPHLAN</sequence>